<dbReference type="EMBL" id="JAJBMB010000001">
    <property type="protein sequence ID" value="MCB5444606.1"/>
    <property type="molecule type" value="Genomic_DNA"/>
</dbReference>
<organism evidence="2">
    <name type="scientific">Intestinibacter bartlettii</name>
    <dbReference type="NCBI Taxonomy" id="261299"/>
    <lineage>
        <taxon>Bacteria</taxon>
        <taxon>Bacillati</taxon>
        <taxon>Bacillota</taxon>
        <taxon>Clostridia</taxon>
        <taxon>Peptostreptococcales</taxon>
        <taxon>Peptostreptococcaceae</taxon>
        <taxon>Intestinibacter</taxon>
    </lineage>
</organism>
<reference evidence="2" key="1">
    <citation type="submission" date="2019-11" db="EMBL/GenBank/DDBJ databases">
        <authorList>
            <person name="Feng L."/>
        </authorList>
    </citation>
    <scope>NUCLEOTIDE SEQUENCE</scope>
    <source>
        <strain evidence="2">IbartlettiiLFYP30</strain>
    </source>
</reference>
<dbReference type="EMBL" id="CACRUE010000024">
    <property type="protein sequence ID" value="VYU04614.1"/>
    <property type="molecule type" value="Genomic_DNA"/>
</dbReference>
<accession>A0A6N3BN53</accession>
<dbReference type="RefSeq" id="WP_007285896.1">
    <property type="nucleotide sequence ID" value="NZ_BAABXU010000001.1"/>
</dbReference>
<name>A0A6N3BN53_9FIRM</name>
<evidence type="ECO:0000313" key="1">
    <source>
        <dbReference type="EMBL" id="MCB5444606.1"/>
    </source>
</evidence>
<protein>
    <submittedName>
        <fullName evidence="2">Uncharacterized protein</fullName>
    </submittedName>
</protein>
<keyword evidence="3" id="KW-1185">Reference proteome</keyword>
<gene>
    <name evidence="2" type="ORF">IBLFYP30_01603</name>
    <name evidence="1" type="ORF">LIP50_00160</name>
</gene>
<dbReference type="Proteomes" id="UP001299409">
    <property type="component" value="Unassembled WGS sequence"/>
</dbReference>
<evidence type="ECO:0000313" key="3">
    <source>
        <dbReference type="Proteomes" id="UP001299409"/>
    </source>
</evidence>
<dbReference type="AlphaFoldDB" id="A0A6N3BN53"/>
<proteinExistence type="predicted"/>
<sequence>MQNLRKNKNKVITTQMMNLTNEEAIDTETCDEMNRGCKGKPNNMYNNNNCGKQTCNECEPCHNHIHDHDKCIDPCKKPHKPEKCCETCEDTLSQNCIKNTCDTNSCCSPLNVPRVSVANATPFAIDANRIFDTIQFQTFQDASGTGLDYTYEVIEVSGMVPRSGQGKVTVEEICFNFDEMIIYPGNTSLEGYTVEEVTNDVPCESNFDYTVCGERNRACCSRGLGTTTRYRQRGLTIQINGLEIILKCKCGCTKINVLVVPNSNNVVFNYNTLSAQMCVPSDGNSFTLRQNYQTQLSVGCVGTGLISKECVNGCTTYNFELPGGLDLVLCLQEIVSILKQEQVVVLGSTNQIQPRVVDNFAKVCNFSQCGGSNTNTNAANTQNNSSNNCNCHR</sequence>
<evidence type="ECO:0000313" key="2">
    <source>
        <dbReference type="EMBL" id="VYU04614.1"/>
    </source>
</evidence>
<dbReference type="GeneID" id="89564574"/>
<reference evidence="1 3" key="2">
    <citation type="submission" date="2021-10" db="EMBL/GenBank/DDBJ databases">
        <title>Collection of gut derived symbiotic bacterial strains cultured from healthy donors.</title>
        <authorList>
            <person name="Lin H."/>
            <person name="Littmann E."/>
            <person name="Claire K."/>
            <person name="Pamer E."/>
        </authorList>
    </citation>
    <scope>NUCLEOTIDE SEQUENCE [LARGE SCALE GENOMIC DNA]</scope>
    <source>
        <strain evidence="1 3">MSK.17.68</strain>
    </source>
</reference>